<dbReference type="CDD" id="cd00130">
    <property type="entry name" value="PAS"/>
    <property type="match status" value="1"/>
</dbReference>
<dbReference type="InterPro" id="IPR001789">
    <property type="entry name" value="Sig_transdc_resp-reg_receiver"/>
</dbReference>
<dbReference type="GO" id="GO:0000155">
    <property type="term" value="F:phosphorelay sensor kinase activity"/>
    <property type="evidence" value="ECO:0007669"/>
    <property type="project" value="InterPro"/>
</dbReference>
<dbReference type="Pfam" id="PF08448">
    <property type="entry name" value="PAS_4"/>
    <property type="match status" value="1"/>
</dbReference>
<feature type="domain" description="Response regulatory" evidence="9">
    <location>
        <begin position="1188"/>
        <end position="1308"/>
    </location>
</feature>
<sequence>MVQLHMTLFKEPTRIMSSAITQTSVDAKAEEILKIIEQYGLNYERTGKWEGFETFLPIVKGQVERKEPVLMLLPGFPFKSPNTKDKVLGVLPDLGEELALKHLDGLCEKIKAVYEFGAGCHITSDGLVYNDLLGVSDETVWNFGQSVRQIAADNNLNNISFLRLWDILRYSGDFQSKEYYLKNASNIRKELKRQYGDPKFEADMANTSTSDMQMTHTKYLEFLKQDLALNERHIALSPEDQAADIANTAKEMMGRWKAFSAAMAAVPTQYVRLSIHDSGGKDKLSMAVIPQQEKGALGATPWHSTLVIEKDGSMRTVQRCKVDETKYSLVYHNGRPYCFRAVAGNGQDSNQSFAELYPSGLTIRDRRAVSDDQRKGSDGGIDSPDNASLTATTTNEQCDWTAALPQTPHIRFFRNTDWSRTRLGPLDSWSPTLRLFASYVLTDSRAACLWWGDISHLTAIYNDKYVPLAANVHPGLMGSLFQEGYPELWPSVSAYFEQAKSTGIGVNYSSAHSTFVDRKGYREEAFFSGGFTPVGMPGAVEGYINHVYEVTTEILTERRIKCLNKLASVPPRSIDNICSHILNTLETNTYDVPMVMLYRMEETAVSNSLRLHGHIGLPEGHPLLVNTATIDSEEGLIPDMRRAGTDQSIIDYDDRFSSLDWKGWGAPSKKIVVMPIMCGGRLFGYLIFGTNPYRPHDKMCEQFIRDLNRMVSSLMTAAVDYESNKKHQVQLEADLAFSDLKLRHLIDHASVGMCHVSLDGYMLWANDYYYELAGQSPTKHSDSLALFFDAYHEDDRAKSEEIWERLLKGDDQVTVDLRLKRLYTPPTGDPEPAQLQVLAFPYRNEHGSVVSVMACTTDISRLCWAKSFQARQAAEAREAKRQQEAFIDVVSHEMRNPLSAIVHCADAITTALEECRAQISDIPKPCLDILNDNMHSANTIMQCAHHQKRIIDDVLTLSKLDSMLLSITPVPVKPMKLVDSIVNIFQAELKTSNIAYSITPDPSFSELGIDHLCFDPSRVTQIFINLLTNAIKFVKPSKEPAISIRYAASRSDPRTLFPSDMFWATDGETPADVTSNPDWGNGEEIYLGFSVTDSGIGLQEKDIDKIFQRFRQANVKTHVNYGGSGLGLFISKELTEKQGGEIGVASVLGEGSTFGFYVKTRRVEPQPKTLKEMFQQVGNTEFASRQLRVLLVEDNLINQRVLGKQLKKAGCDVTVANHGLEALDSLDRQTFDIVLMDLEMPVLDGLEAMRQFRKKELNECRPVRLPIIAVTANVRKEQMDTAMAAGADCVMQKPFKAADLVFMMKSLIPQLAPLSIDPPTPGLGSRSSALVP</sequence>
<dbReference type="InterPro" id="IPR011006">
    <property type="entry name" value="CheY-like_superfamily"/>
</dbReference>
<feature type="domain" description="PAS" evidence="10">
    <location>
        <begin position="738"/>
        <end position="810"/>
    </location>
</feature>
<organism evidence="11 12">
    <name type="scientific">Cochliobolus heterostrophus (strain C5 / ATCC 48332 / race O)</name>
    <name type="common">Southern corn leaf blight fungus</name>
    <name type="synonym">Bipolaris maydis</name>
    <dbReference type="NCBI Taxonomy" id="701091"/>
    <lineage>
        <taxon>Eukaryota</taxon>
        <taxon>Fungi</taxon>
        <taxon>Dikarya</taxon>
        <taxon>Ascomycota</taxon>
        <taxon>Pezizomycotina</taxon>
        <taxon>Dothideomycetes</taxon>
        <taxon>Pleosporomycetidae</taxon>
        <taxon>Pleosporales</taxon>
        <taxon>Pleosporineae</taxon>
        <taxon>Pleosporaceae</taxon>
        <taxon>Bipolaris</taxon>
    </lineage>
</organism>
<dbReference type="OMA" id="CPWPDFW"/>
<dbReference type="Pfam" id="PF00512">
    <property type="entry name" value="HisKA"/>
    <property type="match status" value="1"/>
</dbReference>
<feature type="compositionally biased region" description="Basic and acidic residues" evidence="7">
    <location>
        <begin position="367"/>
        <end position="377"/>
    </location>
</feature>
<dbReference type="InterPro" id="IPR036097">
    <property type="entry name" value="HisK_dim/P_sf"/>
</dbReference>
<dbReference type="PANTHER" id="PTHR43047:SF69">
    <property type="entry name" value="HISTIDINE KINASE CONTAINING CHEY-HOMOLOGOUS RECEIVER DOMAIN-RELATED"/>
    <property type="match status" value="1"/>
</dbReference>
<dbReference type="SUPFAM" id="SSF55781">
    <property type="entry name" value="GAF domain-like"/>
    <property type="match status" value="1"/>
</dbReference>
<dbReference type="SMART" id="SM00448">
    <property type="entry name" value="REC"/>
    <property type="match status" value="1"/>
</dbReference>
<dbReference type="Proteomes" id="UP000016936">
    <property type="component" value="Unassembled WGS sequence"/>
</dbReference>
<dbReference type="InterPro" id="IPR005467">
    <property type="entry name" value="His_kinase_dom"/>
</dbReference>
<dbReference type="CDD" id="cd17546">
    <property type="entry name" value="REC_hyHK_CKI1_RcsC-like"/>
    <property type="match status" value="1"/>
</dbReference>
<feature type="region of interest" description="Disordered" evidence="7">
    <location>
        <begin position="367"/>
        <end position="390"/>
    </location>
</feature>
<evidence type="ECO:0000259" key="8">
    <source>
        <dbReference type="PROSITE" id="PS50109"/>
    </source>
</evidence>
<dbReference type="SUPFAM" id="SSF55785">
    <property type="entry name" value="PYP-like sensor domain (PAS domain)"/>
    <property type="match status" value="1"/>
</dbReference>
<evidence type="ECO:0000256" key="7">
    <source>
        <dbReference type="SAM" id="MobiDB-lite"/>
    </source>
</evidence>
<proteinExistence type="predicted"/>
<dbReference type="Pfam" id="PF05141">
    <property type="entry name" value="DIT1_PvcA"/>
    <property type="match status" value="1"/>
</dbReference>
<dbReference type="eggNOG" id="KOG0519">
    <property type="taxonomic scope" value="Eukaryota"/>
</dbReference>
<evidence type="ECO:0000256" key="3">
    <source>
        <dbReference type="ARBA" id="ARBA00022553"/>
    </source>
</evidence>
<evidence type="ECO:0000256" key="5">
    <source>
        <dbReference type="ARBA" id="ARBA00022777"/>
    </source>
</evidence>
<dbReference type="InterPro" id="IPR003661">
    <property type="entry name" value="HisK_dim/P_dom"/>
</dbReference>
<evidence type="ECO:0000259" key="10">
    <source>
        <dbReference type="PROSITE" id="PS50112"/>
    </source>
</evidence>
<dbReference type="InterPro" id="IPR035965">
    <property type="entry name" value="PAS-like_dom_sf"/>
</dbReference>
<feature type="domain" description="Histidine kinase" evidence="8">
    <location>
        <begin position="889"/>
        <end position="1162"/>
    </location>
</feature>
<keyword evidence="5" id="KW-0418">Kinase</keyword>
<dbReference type="HOGENOM" id="CLU_000445_82_4_1"/>
<dbReference type="InterPro" id="IPR007817">
    <property type="entry name" value="Isocyanide_synthase_DIT1"/>
</dbReference>
<evidence type="ECO:0000256" key="4">
    <source>
        <dbReference type="ARBA" id="ARBA00022679"/>
    </source>
</evidence>
<dbReference type="Gene3D" id="3.30.450.20">
    <property type="entry name" value="PAS domain"/>
    <property type="match status" value="1"/>
</dbReference>
<dbReference type="InterPro" id="IPR036890">
    <property type="entry name" value="HATPase_C_sf"/>
</dbReference>
<keyword evidence="4" id="KW-0808">Transferase</keyword>
<dbReference type="Gene3D" id="1.10.287.130">
    <property type="match status" value="1"/>
</dbReference>
<dbReference type="EC" id="2.7.13.3" evidence="2"/>
<reference evidence="12" key="2">
    <citation type="journal article" date="2013" name="PLoS Genet.">
        <title>Comparative genome structure, secondary metabolite, and effector coding capacity across Cochliobolus pathogens.</title>
        <authorList>
            <person name="Condon B.J."/>
            <person name="Leng Y."/>
            <person name="Wu D."/>
            <person name="Bushley K.E."/>
            <person name="Ohm R.A."/>
            <person name="Otillar R."/>
            <person name="Martin J."/>
            <person name="Schackwitz W."/>
            <person name="Grimwood J."/>
            <person name="MohdZainudin N."/>
            <person name="Xue C."/>
            <person name="Wang R."/>
            <person name="Manning V.A."/>
            <person name="Dhillon B."/>
            <person name="Tu Z.J."/>
            <person name="Steffenson B.J."/>
            <person name="Salamov A."/>
            <person name="Sun H."/>
            <person name="Lowry S."/>
            <person name="LaButti K."/>
            <person name="Han J."/>
            <person name="Copeland A."/>
            <person name="Lindquist E."/>
            <person name="Barry K."/>
            <person name="Schmutz J."/>
            <person name="Baker S.E."/>
            <person name="Ciuffetti L.M."/>
            <person name="Grigoriev I.V."/>
            <person name="Zhong S."/>
            <person name="Turgeon B.G."/>
        </authorList>
    </citation>
    <scope>NUCLEOTIDE SEQUENCE [LARGE SCALE GENOMIC DNA]</scope>
    <source>
        <strain evidence="12">C5 / ATCC 48332 / race O</strain>
    </source>
</reference>
<evidence type="ECO:0000313" key="12">
    <source>
        <dbReference type="Proteomes" id="UP000016936"/>
    </source>
</evidence>
<dbReference type="PANTHER" id="PTHR43047">
    <property type="entry name" value="TWO-COMPONENT HISTIDINE PROTEIN KINASE"/>
    <property type="match status" value="1"/>
</dbReference>
<feature type="modified residue" description="4-aspartylphosphate" evidence="6">
    <location>
        <position position="1237"/>
    </location>
</feature>
<protein>
    <recommendedName>
        <fullName evidence="2">histidine kinase</fullName>
        <ecNumber evidence="2">2.7.13.3</ecNumber>
    </recommendedName>
</protein>
<keyword evidence="12" id="KW-1185">Reference proteome</keyword>
<dbReference type="InterPro" id="IPR004358">
    <property type="entry name" value="Sig_transdc_His_kin-like_C"/>
</dbReference>
<comment type="catalytic activity">
    <reaction evidence="1">
        <text>ATP + protein L-histidine = ADP + protein N-phospho-L-histidine.</text>
        <dbReference type="EC" id="2.7.13.3"/>
    </reaction>
</comment>
<dbReference type="SUPFAM" id="SSF52172">
    <property type="entry name" value="CheY-like"/>
    <property type="match status" value="1"/>
</dbReference>
<dbReference type="Pfam" id="PF02518">
    <property type="entry name" value="HATPase_c"/>
    <property type="match status" value="1"/>
</dbReference>
<dbReference type="Gene3D" id="3.30.565.10">
    <property type="entry name" value="Histidine kinase-like ATPase, C-terminal domain"/>
    <property type="match status" value="1"/>
</dbReference>
<dbReference type="SUPFAM" id="SSF55874">
    <property type="entry name" value="ATPase domain of HSP90 chaperone/DNA topoisomerase II/histidine kinase"/>
    <property type="match status" value="1"/>
</dbReference>
<dbReference type="PROSITE" id="PS50110">
    <property type="entry name" value="RESPONSE_REGULATORY"/>
    <property type="match status" value="1"/>
</dbReference>
<dbReference type="CDD" id="cd00082">
    <property type="entry name" value="HisKA"/>
    <property type="match status" value="1"/>
</dbReference>
<evidence type="ECO:0000313" key="11">
    <source>
        <dbReference type="EMBL" id="EMD86940.1"/>
    </source>
</evidence>
<keyword evidence="3 6" id="KW-0597">Phosphoprotein</keyword>
<evidence type="ECO:0000259" key="9">
    <source>
        <dbReference type="PROSITE" id="PS50110"/>
    </source>
</evidence>
<gene>
    <name evidence="11" type="ORF">COCHEDRAFT_1217943</name>
</gene>
<name>M2SNQ3_COCH5</name>
<dbReference type="GO" id="GO:0005886">
    <property type="term" value="C:plasma membrane"/>
    <property type="evidence" value="ECO:0007669"/>
    <property type="project" value="TreeGrafter"/>
</dbReference>
<evidence type="ECO:0000256" key="2">
    <source>
        <dbReference type="ARBA" id="ARBA00012438"/>
    </source>
</evidence>
<dbReference type="InterPro" id="IPR003594">
    <property type="entry name" value="HATPase_dom"/>
</dbReference>
<dbReference type="OrthoDB" id="60033at2759"/>
<evidence type="ECO:0000256" key="6">
    <source>
        <dbReference type="PROSITE-ProRule" id="PRU00169"/>
    </source>
</evidence>
<evidence type="ECO:0000256" key="1">
    <source>
        <dbReference type="ARBA" id="ARBA00000085"/>
    </source>
</evidence>
<dbReference type="Pfam" id="PF00072">
    <property type="entry name" value="Response_reg"/>
    <property type="match status" value="1"/>
</dbReference>
<dbReference type="SMART" id="SM00387">
    <property type="entry name" value="HATPase_c"/>
    <property type="match status" value="1"/>
</dbReference>
<accession>M2SNQ3</accession>
<dbReference type="STRING" id="701091.M2SNQ3"/>
<reference evidence="11 12" key="1">
    <citation type="journal article" date="2012" name="PLoS Pathog.">
        <title>Diverse lifestyles and strategies of plant pathogenesis encoded in the genomes of eighteen Dothideomycetes fungi.</title>
        <authorList>
            <person name="Ohm R.A."/>
            <person name="Feau N."/>
            <person name="Henrissat B."/>
            <person name="Schoch C.L."/>
            <person name="Horwitz B.A."/>
            <person name="Barry K.W."/>
            <person name="Condon B.J."/>
            <person name="Copeland A.C."/>
            <person name="Dhillon B."/>
            <person name="Glaser F."/>
            <person name="Hesse C.N."/>
            <person name="Kosti I."/>
            <person name="LaButti K."/>
            <person name="Lindquist E.A."/>
            <person name="Lucas S."/>
            <person name="Salamov A.A."/>
            <person name="Bradshaw R.E."/>
            <person name="Ciuffetti L."/>
            <person name="Hamelin R.C."/>
            <person name="Kema G.H.J."/>
            <person name="Lawrence C."/>
            <person name="Scott J.A."/>
            <person name="Spatafora J.W."/>
            <person name="Turgeon B.G."/>
            <person name="de Wit P.J.G.M."/>
            <person name="Zhong S."/>
            <person name="Goodwin S.B."/>
            <person name="Grigoriev I.V."/>
        </authorList>
    </citation>
    <scope>NUCLEOTIDE SEQUENCE [LARGE SCALE GENOMIC DNA]</scope>
    <source>
        <strain evidence="12">C5 / ATCC 48332 / race O</strain>
    </source>
</reference>
<dbReference type="InterPro" id="IPR013656">
    <property type="entry name" value="PAS_4"/>
</dbReference>
<dbReference type="SMART" id="SM00091">
    <property type="entry name" value="PAS"/>
    <property type="match status" value="1"/>
</dbReference>
<dbReference type="SUPFAM" id="SSF47384">
    <property type="entry name" value="Homodimeric domain of signal transducing histidine kinase"/>
    <property type="match status" value="1"/>
</dbReference>
<dbReference type="Gene3D" id="3.40.50.2300">
    <property type="match status" value="1"/>
</dbReference>
<dbReference type="GO" id="GO:0009927">
    <property type="term" value="F:histidine phosphotransfer kinase activity"/>
    <property type="evidence" value="ECO:0007669"/>
    <property type="project" value="TreeGrafter"/>
</dbReference>
<dbReference type="EMBL" id="KB445583">
    <property type="protein sequence ID" value="EMD86940.1"/>
    <property type="molecule type" value="Genomic_DNA"/>
</dbReference>
<dbReference type="PROSITE" id="PS50109">
    <property type="entry name" value="HIS_KIN"/>
    <property type="match status" value="1"/>
</dbReference>
<dbReference type="PRINTS" id="PR00344">
    <property type="entry name" value="BCTRLSENSOR"/>
</dbReference>
<dbReference type="InterPro" id="IPR000014">
    <property type="entry name" value="PAS"/>
</dbReference>
<dbReference type="SMART" id="SM00388">
    <property type="entry name" value="HisKA"/>
    <property type="match status" value="1"/>
</dbReference>
<dbReference type="PROSITE" id="PS50112">
    <property type="entry name" value="PAS"/>
    <property type="match status" value="1"/>
</dbReference>